<evidence type="ECO:0000256" key="6">
    <source>
        <dbReference type="ARBA" id="ARBA00022884"/>
    </source>
</evidence>
<comment type="function">
    <text evidence="9">Catalyzes the 2-thiolation of uridine at the wobble position (U34) of tRNA, leading to the formation of s(2)U34.</text>
</comment>
<feature type="binding site" evidence="9">
    <location>
        <begin position="10"/>
        <end position="17"/>
    </location>
    <ligand>
        <name>ATP</name>
        <dbReference type="ChEBI" id="CHEBI:30616"/>
    </ligand>
</feature>
<feature type="site" description="Interaction with tRNA" evidence="9">
    <location>
        <position position="130"/>
    </location>
</feature>
<dbReference type="PANTHER" id="PTHR11933:SF5">
    <property type="entry name" value="MITOCHONDRIAL TRNA-SPECIFIC 2-THIOURIDYLASE 1"/>
    <property type="match status" value="1"/>
</dbReference>
<dbReference type="Proteomes" id="UP001168575">
    <property type="component" value="Unassembled WGS sequence"/>
</dbReference>
<accession>A0AA43RG40</accession>
<keyword evidence="4 9" id="KW-0547">Nucleotide-binding</keyword>
<comment type="catalytic activity">
    <reaction evidence="8 9">
        <text>S-sulfanyl-L-cysteinyl-[protein] + uridine(34) in tRNA + AH2 + ATP = 2-thiouridine(34) in tRNA + L-cysteinyl-[protein] + A + AMP + diphosphate + H(+)</text>
        <dbReference type="Rhea" id="RHEA:47032"/>
        <dbReference type="Rhea" id="RHEA-COMP:10131"/>
        <dbReference type="Rhea" id="RHEA-COMP:11726"/>
        <dbReference type="Rhea" id="RHEA-COMP:11727"/>
        <dbReference type="Rhea" id="RHEA-COMP:11728"/>
        <dbReference type="ChEBI" id="CHEBI:13193"/>
        <dbReference type="ChEBI" id="CHEBI:15378"/>
        <dbReference type="ChEBI" id="CHEBI:17499"/>
        <dbReference type="ChEBI" id="CHEBI:29950"/>
        <dbReference type="ChEBI" id="CHEBI:30616"/>
        <dbReference type="ChEBI" id="CHEBI:33019"/>
        <dbReference type="ChEBI" id="CHEBI:61963"/>
        <dbReference type="ChEBI" id="CHEBI:65315"/>
        <dbReference type="ChEBI" id="CHEBI:87170"/>
        <dbReference type="ChEBI" id="CHEBI:456215"/>
        <dbReference type="EC" id="2.8.1.13"/>
    </reaction>
</comment>
<dbReference type="FunFam" id="3.40.50.620:FF:000115">
    <property type="entry name" value="tRNA-specific 2-thiouridylase MnmA"/>
    <property type="match status" value="1"/>
</dbReference>
<evidence type="ECO:0000259" key="10">
    <source>
        <dbReference type="Pfam" id="PF20258"/>
    </source>
</evidence>
<organism evidence="12 13">
    <name type="scientific">Phoenicibacter congonensis</name>
    <dbReference type="NCBI Taxonomy" id="1944646"/>
    <lineage>
        <taxon>Bacteria</taxon>
        <taxon>Bacillati</taxon>
        <taxon>Actinomycetota</taxon>
        <taxon>Coriobacteriia</taxon>
        <taxon>Eggerthellales</taxon>
        <taxon>Eggerthellaceae</taxon>
        <taxon>Phoenicibacter</taxon>
    </lineage>
</organism>
<dbReference type="InterPro" id="IPR046885">
    <property type="entry name" value="MnmA-like_C"/>
</dbReference>
<keyword evidence="9" id="KW-0963">Cytoplasm</keyword>
<comment type="caution">
    <text evidence="9">Lacks conserved residue(s) required for the propagation of feature annotation.</text>
</comment>
<comment type="subcellular location">
    <subcellularLocation>
        <location evidence="9">Cytoplasm</location>
    </subcellularLocation>
</comment>
<evidence type="ECO:0000256" key="4">
    <source>
        <dbReference type="ARBA" id="ARBA00022741"/>
    </source>
</evidence>
<evidence type="ECO:0000313" key="13">
    <source>
        <dbReference type="Proteomes" id="UP001168575"/>
    </source>
</evidence>
<feature type="active site" description="Nucleophile" evidence="9">
    <location>
        <position position="105"/>
    </location>
</feature>
<dbReference type="GO" id="GO:0005737">
    <property type="term" value="C:cytoplasm"/>
    <property type="evidence" value="ECO:0007669"/>
    <property type="project" value="UniProtKB-SubCell"/>
</dbReference>
<evidence type="ECO:0000256" key="5">
    <source>
        <dbReference type="ARBA" id="ARBA00022840"/>
    </source>
</evidence>
<keyword evidence="5 9" id="KW-0067">ATP-binding</keyword>
<dbReference type="GO" id="GO:0103016">
    <property type="term" value="F:tRNA-uridine 2-sulfurtransferase activity"/>
    <property type="evidence" value="ECO:0007669"/>
    <property type="project" value="UniProtKB-EC"/>
</dbReference>
<name>A0AA43RG40_9ACTN</name>
<feature type="binding site" evidence="9">
    <location>
        <position position="129"/>
    </location>
    <ligand>
        <name>ATP</name>
        <dbReference type="ChEBI" id="CHEBI:30616"/>
    </ligand>
</feature>
<feature type="site" description="Interaction with tRNA" evidence="9">
    <location>
        <position position="346"/>
    </location>
</feature>
<reference evidence="12" key="1">
    <citation type="submission" date="2023-07" db="EMBL/GenBank/DDBJ databases">
        <title>Between Cages and Wild: Unraveling the Impact of Captivity on Animal Microbiomes and Antimicrobial Resistance.</title>
        <authorList>
            <person name="Schmartz G.P."/>
            <person name="Rehner J."/>
            <person name="Schuff M.J."/>
            <person name="Becker S.L."/>
            <person name="Kravczyk M."/>
            <person name="Gurevich A."/>
            <person name="Francke R."/>
            <person name="Mueller R."/>
            <person name="Keller V."/>
            <person name="Keller A."/>
        </authorList>
    </citation>
    <scope>NUCLEOTIDE SEQUENCE</scope>
    <source>
        <strain evidence="12">S12M_St_49</strain>
    </source>
</reference>
<keyword evidence="3 9" id="KW-0819">tRNA processing</keyword>
<keyword evidence="2 9" id="KW-0808">Transferase</keyword>
<dbReference type="EMBL" id="JAUMVS010000006">
    <property type="protein sequence ID" value="MDO4841207.1"/>
    <property type="molecule type" value="Genomic_DNA"/>
</dbReference>
<evidence type="ECO:0000256" key="3">
    <source>
        <dbReference type="ARBA" id="ARBA00022694"/>
    </source>
</evidence>
<dbReference type="GO" id="GO:0002143">
    <property type="term" value="P:tRNA wobble position uridine thiolation"/>
    <property type="evidence" value="ECO:0007669"/>
    <property type="project" value="TreeGrafter"/>
</dbReference>
<evidence type="ECO:0000313" key="12">
    <source>
        <dbReference type="EMBL" id="MDO4841207.1"/>
    </source>
</evidence>
<evidence type="ECO:0000256" key="7">
    <source>
        <dbReference type="ARBA" id="ARBA00023157"/>
    </source>
</evidence>
<dbReference type="InterPro" id="IPR004506">
    <property type="entry name" value="MnmA-like"/>
</dbReference>
<dbReference type="Gene3D" id="3.40.50.620">
    <property type="entry name" value="HUPs"/>
    <property type="match status" value="1"/>
</dbReference>
<evidence type="ECO:0000256" key="9">
    <source>
        <dbReference type="HAMAP-Rule" id="MF_00144"/>
    </source>
</evidence>
<dbReference type="PANTHER" id="PTHR11933">
    <property type="entry name" value="TRNA 5-METHYLAMINOMETHYL-2-THIOURIDYLATE -METHYLTRANSFERASE"/>
    <property type="match status" value="1"/>
</dbReference>
<feature type="region of interest" description="Interaction with tRNA" evidence="9">
    <location>
        <begin position="313"/>
        <end position="314"/>
    </location>
</feature>
<evidence type="ECO:0000256" key="1">
    <source>
        <dbReference type="ARBA" id="ARBA00022555"/>
    </source>
</evidence>
<dbReference type="Gene3D" id="2.40.30.10">
    <property type="entry name" value="Translation factors"/>
    <property type="match status" value="1"/>
</dbReference>
<dbReference type="Gene3D" id="2.30.30.280">
    <property type="entry name" value="Adenine nucleotide alpha hydrolases-like domains"/>
    <property type="match status" value="1"/>
</dbReference>
<dbReference type="GO" id="GO:0000049">
    <property type="term" value="F:tRNA binding"/>
    <property type="evidence" value="ECO:0007669"/>
    <property type="project" value="UniProtKB-KW"/>
</dbReference>
<proteinExistence type="inferred from homology"/>
<feature type="region of interest" description="Interaction with tRNA" evidence="9">
    <location>
        <begin position="151"/>
        <end position="153"/>
    </location>
</feature>
<dbReference type="NCBIfam" id="NF001138">
    <property type="entry name" value="PRK00143.1"/>
    <property type="match status" value="1"/>
</dbReference>
<dbReference type="InterPro" id="IPR046884">
    <property type="entry name" value="MnmA-like_central"/>
</dbReference>
<feature type="binding site" evidence="9">
    <location>
        <position position="36"/>
    </location>
    <ligand>
        <name>ATP</name>
        <dbReference type="ChEBI" id="CHEBI:30616"/>
    </ligand>
</feature>
<dbReference type="Pfam" id="PF20259">
    <property type="entry name" value="tRNA_Me_trans_M"/>
    <property type="match status" value="1"/>
</dbReference>
<dbReference type="SUPFAM" id="SSF52402">
    <property type="entry name" value="Adenine nucleotide alpha hydrolases-like"/>
    <property type="match status" value="1"/>
</dbReference>
<dbReference type="AlphaFoldDB" id="A0AA43RG40"/>
<keyword evidence="7" id="KW-1015">Disulfide bond</keyword>
<feature type="active site" description="Cysteine persulfide intermediate" evidence="9">
    <location>
        <position position="201"/>
    </location>
</feature>
<sequence length="366" mass="40319">MANKSDILVAMSGGVDSSVCALICKEACPNAIGATMKLFDSELLGRPIESGCCSLEDVDDAKEVCHKIGMPHYTLNCKEEFTKHVVDPFVAAYLAGTTPNPCIACNKYLKFDVLIKKANWFGADMIATGHYANIEKENGRLVLKRGDDPKKDQSYVLHTLTKDHLDHVVFPIGRLSKNEVREIASLVDMVVAEKKESQDICFVENGSVDNFIAHYTKNKHVQLSEIKGTFKNEQGDILGFYDARQNFTIGQRKGLNLAMGHPVYVTGIDKENNIVTIGEREDLIKEHVVANDFNWISITPKINDEISCTSKIRYNMKDIPCKVKVDSENVATVTFPDGVSAPAKGQSVVCYSGDIVLGGGFITKSF</sequence>
<dbReference type="CDD" id="cd01998">
    <property type="entry name" value="MnmA_TRMU-like"/>
    <property type="match status" value="1"/>
</dbReference>
<dbReference type="InterPro" id="IPR023382">
    <property type="entry name" value="MnmA-like_central_sf"/>
</dbReference>
<comment type="similarity">
    <text evidence="9">Belongs to the MnmA/TRMU family.</text>
</comment>
<feature type="domain" description="tRNA-specific 2-thiouridylase MnmA-like C-terminal" evidence="10">
    <location>
        <begin position="287"/>
        <end position="362"/>
    </location>
</feature>
<keyword evidence="6 9" id="KW-0694">RNA-binding</keyword>
<dbReference type="EC" id="2.8.1.13" evidence="9"/>
<feature type="domain" description="tRNA-specific 2-thiouridylase MnmA-like central" evidence="11">
    <location>
        <begin position="224"/>
        <end position="278"/>
    </location>
</feature>
<protein>
    <recommendedName>
        <fullName evidence="9">tRNA-specific 2-thiouridylase MnmA</fullName>
        <ecNumber evidence="9">2.8.1.13</ecNumber>
    </recommendedName>
</protein>
<gene>
    <name evidence="9 12" type="primary">mnmA</name>
    <name evidence="12" type="ORF">Q3982_00825</name>
</gene>
<dbReference type="GO" id="GO:0005524">
    <property type="term" value="F:ATP binding"/>
    <property type="evidence" value="ECO:0007669"/>
    <property type="project" value="UniProtKB-KW"/>
</dbReference>
<evidence type="ECO:0000256" key="8">
    <source>
        <dbReference type="ARBA" id="ARBA00051542"/>
    </source>
</evidence>
<dbReference type="InterPro" id="IPR014729">
    <property type="entry name" value="Rossmann-like_a/b/a_fold"/>
</dbReference>
<dbReference type="Pfam" id="PF20258">
    <property type="entry name" value="tRNA_Me_trans_C"/>
    <property type="match status" value="1"/>
</dbReference>
<dbReference type="NCBIfam" id="TIGR00420">
    <property type="entry name" value="trmU"/>
    <property type="match status" value="1"/>
</dbReference>
<evidence type="ECO:0000256" key="2">
    <source>
        <dbReference type="ARBA" id="ARBA00022679"/>
    </source>
</evidence>
<keyword evidence="13" id="KW-1185">Reference proteome</keyword>
<evidence type="ECO:0000259" key="11">
    <source>
        <dbReference type="Pfam" id="PF20259"/>
    </source>
</evidence>
<dbReference type="HAMAP" id="MF_00144">
    <property type="entry name" value="tRNA_thiouridyl_MnmA"/>
    <property type="match status" value="1"/>
</dbReference>
<dbReference type="Pfam" id="PF03054">
    <property type="entry name" value="tRNA_Me_trans"/>
    <property type="match status" value="1"/>
</dbReference>
<keyword evidence="1 9" id="KW-0820">tRNA-binding</keyword>
<comment type="caution">
    <text evidence="12">The sequence shown here is derived from an EMBL/GenBank/DDBJ whole genome shotgun (WGS) entry which is preliminary data.</text>
</comment>